<accession>A0A1G5YNY3</accession>
<dbReference type="Proteomes" id="UP000198588">
    <property type="component" value="Unassembled WGS sequence"/>
</dbReference>
<evidence type="ECO:0000256" key="11">
    <source>
        <dbReference type="ARBA" id="ARBA00023136"/>
    </source>
</evidence>
<sequence>MADRGADDRGVVQAIATRLWNSRWPLAASLVAVLAVYALAGISAYVLLLLALAMLLAAALLPSGATRQSGENGAALEAIGLQRLSGEYLAAAVADPLIIFDRTATIVHANVAAFAAFGGIAPGMSLSLKFRAPEMQALLDSVLSGDVASDVADYTEKLPVERAYRVSASSVGHGTDLYVLVFKDQSEARRIDRMRADFIANASHELRTPLASIAGFIETLRGPARNDPAARDQFLQIMQSQTGRMARLIDDLLSLSRLEMKPYLKPGTKVDLRQTVDSVIDSLGPLARESSVVIERDFAEGPLDVPGDRDELFQVFENLLENACKYGQSGARVVVSIARSGADSEPGIDVTIRDFGPGIPEEHIPRITERFYRVDVETSRTQKGTGLGLSIVKHILTRHNARLSIKSEVGKGAAFSVHLPTH</sequence>
<dbReference type="Pfam" id="PF00512">
    <property type="entry name" value="HisKA"/>
    <property type="match status" value="1"/>
</dbReference>
<keyword evidence="9" id="KW-0067">ATP-binding</keyword>
<evidence type="ECO:0000259" key="13">
    <source>
        <dbReference type="PROSITE" id="PS50109"/>
    </source>
</evidence>
<evidence type="ECO:0000256" key="10">
    <source>
        <dbReference type="ARBA" id="ARBA00023012"/>
    </source>
</evidence>
<dbReference type="GO" id="GO:0005524">
    <property type="term" value="F:ATP binding"/>
    <property type="evidence" value="ECO:0007669"/>
    <property type="project" value="UniProtKB-KW"/>
</dbReference>
<dbReference type="AlphaFoldDB" id="A0A1G5YNY3"/>
<dbReference type="STRING" id="1165689.SAMN02927914_03484"/>
<gene>
    <name evidence="14" type="ORF">SAMN02927914_03484</name>
</gene>
<organism evidence="14 15">
    <name type="scientific">Mesorhizobium qingshengii</name>
    <dbReference type="NCBI Taxonomy" id="1165689"/>
    <lineage>
        <taxon>Bacteria</taxon>
        <taxon>Pseudomonadati</taxon>
        <taxon>Pseudomonadota</taxon>
        <taxon>Alphaproteobacteria</taxon>
        <taxon>Hyphomicrobiales</taxon>
        <taxon>Phyllobacteriaceae</taxon>
        <taxon>Mesorhizobium</taxon>
    </lineage>
</organism>
<dbReference type="FunFam" id="3.30.565.10:FF:000006">
    <property type="entry name" value="Sensor histidine kinase WalK"/>
    <property type="match status" value="1"/>
</dbReference>
<evidence type="ECO:0000256" key="6">
    <source>
        <dbReference type="ARBA" id="ARBA00022679"/>
    </source>
</evidence>
<evidence type="ECO:0000313" key="14">
    <source>
        <dbReference type="EMBL" id="SDA83715.1"/>
    </source>
</evidence>
<dbReference type="CDD" id="cd00075">
    <property type="entry name" value="HATPase"/>
    <property type="match status" value="1"/>
</dbReference>
<dbReference type="GO" id="GO:0005886">
    <property type="term" value="C:plasma membrane"/>
    <property type="evidence" value="ECO:0007669"/>
    <property type="project" value="UniProtKB-SubCell"/>
</dbReference>
<dbReference type="InterPro" id="IPR050351">
    <property type="entry name" value="BphY/WalK/GraS-like"/>
</dbReference>
<evidence type="ECO:0000256" key="1">
    <source>
        <dbReference type="ARBA" id="ARBA00000085"/>
    </source>
</evidence>
<keyword evidence="4" id="KW-1003">Cell membrane</keyword>
<feature type="domain" description="Histidine kinase" evidence="13">
    <location>
        <begin position="201"/>
        <end position="422"/>
    </location>
</feature>
<dbReference type="SUPFAM" id="SSF47384">
    <property type="entry name" value="Homodimeric domain of signal transducing histidine kinase"/>
    <property type="match status" value="1"/>
</dbReference>
<dbReference type="InterPro" id="IPR003594">
    <property type="entry name" value="HATPase_dom"/>
</dbReference>
<keyword evidence="12" id="KW-0812">Transmembrane</keyword>
<dbReference type="GO" id="GO:0016036">
    <property type="term" value="P:cellular response to phosphate starvation"/>
    <property type="evidence" value="ECO:0007669"/>
    <property type="project" value="TreeGrafter"/>
</dbReference>
<dbReference type="PROSITE" id="PS50109">
    <property type="entry name" value="HIS_KIN"/>
    <property type="match status" value="1"/>
</dbReference>
<dbReference type="InterPro" id="IPR003661">
    <property type="entry name" value="HisK_dim/P_dom"/>
</dbReference>
<keyword evidence="10" id="KW-0902">Two-component regulatory system</keyword>
<evidence type="ECO:0000256" key="7">
    <source>
        <dbReference type="ARBA" id="ARBA00022741"/>
    </source>
</evidence>
<dbReference type="EC" id="2.7.13.3" evidence="3"/>
<dbReference type="Gene3D" id="1.10.287.130">
    <property type="match status" value="1"/>
</dbReference>
<protein>
    <recommendedName>
        <fullName evidence="3">histidine kinase</fullName>
        <ecNumber evidence="3">2.7.13.3</ecNumber>
    </recommendedName>
</protein>
<evidence type="ECO:0000256" key="5">
    <source>
        <dbReference type="ARBA" id="ARBA00022553"/>
    </source>
</evidence>
<dbReference type="SMART" id="SM00387">
    <property type="entry name" value="HATPase_c"/>
    <property type="match status" value="1"/>
</dbReference>
<dbReference type="Pfam" id="PF02518">
    <property type="entry name" value="HATPase_c"/>
    <property type="match status" value="1"/>
</dbReference>
<dbReference type="EMBL" id="FMXM01000010">
    <property type="protein sequence ID" value="SDA83715.1"/>
    <property type="molecule type" value="Genomic_DNA"/>
</dbReference>
<proteinExistence type="predicted"/>
<dbReference type="PANTHER" id="PTHR45453">
    <property type="entry name" value="PHOSPHATE REGULON SENSOR PROTEIN PHOR"/>
    <property type="match status" value="1"/>
</dbReference>
<evidence type="ECO:0000256" key="12">
    <source>
        <dbReference type="SAM" id="Phobius"/>
    </source>
</evidence>
<dbReference type="InterPro" id="IPR036097">
    <property type="entry name" value="HisK_dim/P_sf"/>
</dbReference>
<keyword evidence="5" id="KW-0597">Phosphoprotein</keyword>
<dbReference type="InterPro" id="IPR004358">
    <property type="entry name" value="Sig_transdc_His_kin-like_C"/>
</dbReference>
<dbReference type="CDD" id="cd00082">
    <property type="entry name" value="HisKA"/>
    <property type="match status" value="1"/>
</dbReference>
<dbReference type="SUPFAM" id="SSF55874">
    <property type="entry name" value="ATPase domain of HSP90 chaperone/DNA topoisomerase II/histidine kinase"/>
    <property type="match status" value="1"/>
</dbReference>
<keyword evidence="8 14" id="KW-0418">Kinase</keyword>
<dbReference type="GO" id="GO:0000155">
    <property type="term" value="F:phosphorelay sensor kinase activity"/>
    <property type="evidence" value="ECO:0007669"/>
    <property type="project" value="InterPro"/>
</dbReference>
<evidence type="ECO:0000313" key="15">
    <source>
        <dbReference type="Proteomes" id="UP000198588"/>
    </source>
</evidence>
<dbReference type="FunFam" id="1.10.287.130:FF:000008">
    <property type="entry name" value="Two-component sensor histidine kinase"/>
    <property type="match status" value="1"/>
</dbReference>
<evidence type="ECO:0000256" key="4">
    <source>
        <dbReference type="ARBA" id="ARBA00022475"/>
    </source>
</evidence>
<comment type="subcellular location">
    <subcellularLocation>
        <location evidence="2">Cell membrane</location>
    </subcellularLocation>
</comment>
<dbReference type="PANTHER" id="PTHR45453:SF1">
    <property type="entry name" value="PHOSPHATE REGULON SENSOR PROTEIN PHOR"/>
    <property type="match status" value="1"/>
</dbReference>
<evidence type="ECO:0000256" key="9">
    <source>
        <dbReference type="ARBA" id="ARBA00022840"/>
    </source>
</evidence>
<keyword evidence="11 12" id="KW-0472">Membrane</keyword>
<evidence type="ECO:0000256" key="2">
    <source>
        <dbReference type="ARBA" id="ARBA00004236"/>
    </source>
</evidence>
<dbReference type="Gene3D" id="3.30.565.10">
    <property type="entry name" value="Histidine kinase-like ATPase, C-terminal domain"/>
    <property type="match status" value="1"/>
</dbReference>
<reference evidence="14 15" key="1">
    <citation type="submission" date="2016-10" db="EMBL/GenBank/DDBJ databases">
        <authorList>
            <person name="de Groot N.N."/>
        </authorList>
    </citation>
    <scope>NUCLEOTIDE SEQUENCE [LARGE SCALE GENOMIC DNA]</scope>
    <source>
        <strain evidence="14 15">CGMCC 1.12097</strain>
    </source>
</reference>
<dbReference type="GO" id="GO:0004721">
    <property type="term" value="F:phosphoprotein phosphatase activity"/>
    <property type="evidence" value="ECO:0007669"/>
    <property type="project" value="TreeGrafter"/>
</dbReference>
<evidence type="ECO:0000256" key="8">
    <source>
        <dbReference type="ARBA" id="ARBA00022777"/>
    </source>
</evidence>
<keyword evidence="12" id="KW-1133">Transmembrane helix</keyword>
<dbReference type="InterPro" id="IPR005467">
    <property type="entry name" value="His_kinase_dom"/>
</dbReference>
<name>A0A1G5YNY3_9HYPH</name>
<feature type="transmembrane region" description="Helical" evidence="12">
    <location>
        <begin position="28"/>
        <end position="61"/>
    </location>
</feature>
<dbReference type="RefSeq" id="WP_167365129.1">
    <property type="nucleotide sequence ID" value="NZ_FMXM01000010.1"/>
</dbReference>
<dbReference type="SMART" id="SM00388">
    <property type="entry name" value="HisKA"/>
    <property type="match status" value="1"/>
</dbReference>
<dbReference type="PRINTS" id="PR00344">
    <property type="entry name" value="BCTRLSENSOR"/>
</dbReference>
<keyword evidence="7" id="KW-0547">Nucleotide-binding</keyword>
<keyword evidence="6" id="KW-0808">Transferase</keyword>
<comment type="catalytic activity">
    <reaction evidence="1">
        <text>ATP + protein L-histidine = ADP + protein N-phospho-L-histidine.</text>
        <dbReference type="EC" id="2.7.13.3"/>
    </reaction>
</comment>
<dbReference type="InterPro" id="IPR036890">
    <property type="entry name" value="HATPase_C_sf"/>
</dbReference>
<evidence type="ECO:0000256" key="3">
    <source>
        <dbReference type="ARBA" id="ARBA00012438"/>
    </source>
</evidence>